<evidence type="ECO:0008006" key="3">
    <source>
        <dbReference type="Google" id="ProtNLM"/>
    </source>
</evidence>
<keyword evidence="1" id="KW-0732">Signal</keyword>
<accession>A0AB39PW22</accession>
<dbReference type="EMBL" id="CP163439">
    <property type="protein sequence ID" value="XDQ35218.1"/>
    <property type="molecule type" value="Genomic_DNA"/>
</dbReference>
<dbReference type="RefSeq" id="WP_369169781.1">
    <property type="nucleotide sequence ID" value="NZ_CP163439.1"/>
</dbReference>
<evidence type="ECO:0000313" key="2">
    <source>
        <dbReference type="EMBL" id="XDQ35218.1"/>
    </source>
</evidence>
<sequence length="403" mass="42524">MIARKLAVLTAAGACAVASLVNVPASQAATGDPVAFTGSVDTRIPMDRALFTLRADLPAARTAGLADGDEVPMLKLPTAGISTSGNSFSVAVDPADVPENYIGSNGLVSLELEIYDPQSNRYAWTTQSVRLVGAPATRSAGAAGRSWADPLASGRAAVGARSATSRPPKVKVHLGRAPKGAKNAFVSRADTCRTTKIGQNDAWATIGEGYPAAPGYGTKRGTVWMTHSNGSEITYGAAVTTDGQKWSAEGSASVANTQGFDFQWAPDDFMSISYRTEVRYYKYKYDCGGVIVNRKVKAALETGGVKTIHTDGLPPHWLSRAKCTFNMPAGTWTKTTGKAYANSGGVKISSVIGIELSTARTYTKGSSLSYKMDAGHDSLCGDTDKPNPASKVQQYYNRIEEEL</sequence>
<feature type="chain" id="PRO_5044208246" description="Secreted protein" evidence="1">
    <location>
        <begin position="29"/>
        <end position="403"/>
    </location>
</feature>
<organism evidence="2">
    <name type="scientific">Streptomyces sp. R28</name>
    <dbReference type="NCBI Taxonomy" id="3238628"/>
    <lineage>
        <taxon>Bacteria</taxon>
        <taxon>Bacillati</taxon>
        <taxon>Actinomycetota</taxon>
        <taxon>Actinomycetes</taxon>
        <taxon>Kitasatosporales</taxon>
        <taxon>Streptomycetaceae</taxon>
        <taxon>Streptomyces</taxon>
    </lineage>
</organism>
<reference evidence="2" key="1">
    <citation type="submission" date="2024-07" db="EMBL/GenBank/DDBJ databases">
        <authorList>
            <person name="Yu S.T."/>
        </authorList>
    </citation>
    <scope>NUCLEOTIDE SEQUENCE</scope>
    <source>
        <strain evidence="2">R28</strain>
    </source>
</reference>
<proteinExistence type="predicted"/>
<evidence type="ECO:0000256" key="1">
    <source>
        <dbReference type="SAM" id="SignalP"/>
    </source>
</evidence>
<name>A0AB39PW22_9ACTN</name>
<gene>
    <name evidence="2" type="ORF">AB5J49_18800</name>
</gene>
<dbReference type="AlphaFoldDB" id="A0AB39PW22"/>
<protein>
    <recommendedName>
        <fullName evidence="3">Secreted protein</fullName>
    </recommendedName>
</protein>
<feature type="signal peptide" evidence="1">
    <location>
        <begin position="1"/>
        <end position="28"/>
    </location>
</feature>